<dbReference type="Proteomes" id="UP000634136">
    <property type="component" value="Unassembled WGS sequence"/>
</dbReference>
<dbReference type="OrthoDB" id="277011at2759"/>
<dbReference type="SMART" id="SM00577">
    <property type="entry name" value="CPDc"/>
    <property type="match status" value="1"/>
</dbReference>
<dbReference type="FunFam" id="3.40.50.1000:FF:000015">
    <property type="entry name" value="CTD small phosphatase-like protein 2"/>
    <property type="match status" value="1"/>
</dbReference>
<dbReference type="SUPFAM" id="SSF56784">
    <property type="entry name" value="HAD-like"/>
    <property type="match status" value="1"/>
</dbReference>
<dbReference type="InterPro" id="IPR004274">
    <property type="entry name" value="FCP1_dom"/>
</dbReference>
<evidence type="ECO:0000313" key="6">
    <source>
        <dbReference type="EMBL" id="KAF7824811.1"/>
    </source>
</evidence>
<proteinExistence type="inferred from homology"/>
<reference evidence="6" key="1">
    <citation type="submission" date="2020-09" db="EMBL/GenBank/DDBJ databases">
        <title>Genome-Enabled Discovery of Anthraquinone Biosynthesis in Senna tora.</title>
        <authorList>
            <person name="Kang S.-H."/>
            <person name="Pandey R.P."/>
            <person name="Lee C.-M."/>
            <person name="Sim J.-S."/>
            <person name="Jeong J.-T."/>
            <person name="Choi B.-S."/>
            <person name="Jung M."/>
            <person name="Ginzburg D."/>
            <person name="Zhao K."/>
            <person name="Won S.Y."/>
            <person name="Oh T.-J."/>
            <person name="Yu Y."/>
            <person name="Kim N.-H."/>
            <person name="Lee O.R."/>
            <person name="Lee T.-H."/>
            <person name="Bashyal P."/>
            <person name="Kim T.-S."/>
            <person name="Lee W.-H."/>
            <person name="Kawkins C."/>
            <person name="Kim C.-K."/>
            <person name="Kim J.S."/>
            <person name="Ahn B.O."/>
            <person name="Rhee S.Y."/>
            <person name="Sohng J.K."/>
        </authorList>
    </citation>
    <scope>NUCLEOTIDE SEQUENCE</scope>
    <source>
        <tissue evidence="6">Leaf</tissue>
    </source>
</reference>
<dbReference type="AlphaFoldDB" id="A0A834WML3"/>
<accession>A0A834WML3</accession>
<dbReference type="InterPro" id="IPR011948">
    <property type="entry name" value="Dullard_phosphatase"/>
</dbReference>
<evidence type="ECO:0000256" key="1">
    <source>
        <dbReference type="ARBA" id="ARBA00022801"/>
    </source>
</evidence>
<evidence type="ECO:0000256" key="4">
    <source>
        <dbReference type="ARBA" id="ARBA00038355"/>
    </source>
</evidence>
<dbReference type="GO" id="GO:0005634">
    <property type="term" value="C:nucleus"/>
    <property type="evidence" value="ECO:0007669"/>
    <property type="project" value="UniProtKB-ARBA"/>
</dbReference>
<comment type="function">
    <text evidence="3">Probable phosphatase.</text>
</comment>
<evidence type="ECO:0000259" key="5">
    <source>
        <dbReference type="PROSITE" id="PS50969"/>
    </source>
</evidence>
<dbReference type="GO" id="GO:0004721">
    <property type="term" value="F:phosphoprotein phosphatase activity"/>
    <property type="evidence" value="ECO:0007669"/>
    <property type="project" value="UniProtKB-KW"/>
</dbReference>
<evidence type="ECO:0000313" key="7">
    <source>
        <dbReference type="Proteomes" id="UP000634136"/>
    </source>
</evidence>
<comment type="caution">
    <text evidence="6">The sequence shown here is derived from an EMBL/GenBank/DDBJ whole genome shotgun (WGS) entry which is preliminary data.</text>
</comment>
<dbReference type="InterPro" id="IPR023214">
    <property type="entry name" value="HAD_sf"/>
</dbReference>
<dbReference type="CDD" id="cd07521">
    <property type="entry name" value="HAD_FCP1-like"/>
    <property type="match status" value="1"/>
</dbReference>
<dbReference type="InterPro" id="IPR050365">
    <property type="entry name" value="TIM50"/>
</dbReference>
<dbReference type="Gene3D" id="3.40.50.1000">
    <property type="entry name" value="HAD superfamily/HAD-like"/>
    <property type="match status" value="1"/>
</dbReference>
<sequence>MSPLPSQMTLTELPKFKDLDLMLALKMKAKSTTDDRRVGSYPYVSQKLNKVSKMSDSMVRVACEPIDLDMSTQTFQIGFNDELSSKEHETDKSQMPYNQDVTSALTLRSNEDSGSIGTMDSLSSSLFRTTFSPLIESDDVRCNPNDAVVVRDQITLEPQADNNSSSDCQTSHVLDALDSYINDLCFTEIPSDGISVFDNNVNYSIFSDYDFSGTNLICDVSERFLLFHSLEETVDATDSPNGGSCEGPQKISDNSWFHFMCHQTKPFQELDIDRIQFGYNDLDFLDPDSFMRNLAKVSDESEWLPALVSKETSKRKRITLVLDLDETLVHSAFEPCDGADFTFQVFYDNKDYTVYVRKRPFVEAFLKRVSEMFEVIIFTASQSTYAEKLLDILDTDKKFFSGRRFRDSCTFLDGCYTKDLTVLGLDLSKVFIIDNSPPVFRLQPDNGIPIKSWYDDPRDSCLMSLLPFLETLADVDDVRPIIAKKFRV</sequence>
<dbReference type="PANTHER" id="PTHR12210">
    <property type="entry name" value="DULLARD PROTEIN PHOSPHATASE"/>
    <property type="match status" value="1"/>
</dbReference>
<evidence type="ECO:0000256" key="3">
    <source>
        <dbReference type="ARBA" id="ARBA00037324"/>
    </source>
</evidence>
<dbReference type="InterPro" id="IPR036412">
    <property type="entry name" value="HAD-like_sf"/>
</dbReference>
<evidence type="ECO:0000256" key="2">
    <source>
        <dbReference type="ARBA" id="ARBA00022912"/>
    </source>
</evidence>
<dbReference type="NCBIfam" id="TIGR02251">
    <property type="entry name" value="HIF-SF_euk"/>
    <property type="match status" value="1"/>
</dbReference>
<dbReference type="EMBL" id="JAAIUW010000007">
    <property type="protein sequence ID" value="KAF7824811.1"/>
    <property type="molecule type" value="Genomic_DNA"/>
</dbReference>
<keyword evidence="2" id="KW-0904">Protein phosphatase</keyword>
<dbReference type="PROSITE" id="PS50969">
    <property type="entry name" value="FCP1"/>
    <property type="match status" value="1"/>
</dbReference>
<dbReference type="Pfam" id="PF03031">
    <property type="entry name" value="NIF"/>
    <property type="match status" value="1"/>
</dbReference>
<protein>
    <submittedName>
        <fullName evidence="6">CTD small phosphatase-like protein 2</fullName>
    </submittedName>
</protein>
<name>A0A834WML3_9FABA</name>
<organism evidence="6 7">
    <name type="scientific">Senna tora</name>
    <dbReference type="NCBI Taxonomy" id="362788"/>
    <lineage>
        <taxon>Eukaryota</taxon>
        <taxon>Viridiplantae</taxon>
        <taxon>Streptophyta</taxon>
        <taxon>Embryophyta</taxon>
        <taxon>Tracheophyta</taxon>
        <taxon>Spermatophyta</taxon>
        <taxon>Magnoliopsida</taxon>
        <taxon>eudicotyledons</taxon>
        <taxon>Gunneridae</taxon>
        <taxon>Pentapetalae</taxon>
        <taxon>rosids</taxon>
        <taxon>fabids</taxon>
        <taxon>Fabales</taxon>
        <taxon>Fabaceae</taxon>
        <taxon>Caesalpinioideae</taxon>
        <taxon>Cassia clade</taxon>
        <taxon>Senna</taxon>
    </lineage>
</organism>
<keyword evidence="7" id="KW-1185">Reference proteome</keyword>
<feature type="domain" description="FCP1 homology" evidence="5">
    <location>
        <begin position="313"/>
        <end position="472"/>
    </location>
</feature>
<keyword evidence="1" id="KW-0378">Hydrolase</keyword>
<comment type="similarity">
    <text evidence="4">Belongs to the CTDSPL2 family.</text>
</comment>
<gene>
    <name evidence="6" type="ORF">G2W53_022955</name>
</gene>